<protein>
    <submittedName>
        <fullName evidence="2">13130_t:CDS:1</fullName>
    </submittedName>
</protein>
<gene>
    <name evidence="2" type="ORF">GMARGA_LOCUS24985</name>
</gene>
<accession>A0ABN7W0Q0</accession>
<evidence type="ECO:0000313" key="3">
    <source>
        <dbReference type="Proteomes" id="UP000789901"/>
    </source>
</evidence>
<keyword evidence="3" id="KW-1185">Reference proteome</keyword>
<proteinExistence type="predicted"/>
<organism evidence="2 3">
    <name type="scientific">Gigaspora margarita</name>
    <dbReference type="NCBI Taxonomy" id="4874"/>
    <lineage>
        <taxon>Eukaryota</taxon>
        <taxon>Fungi</taxon>
        <taxon>Fungi incertae sedis</taxon>
        <taxon>Mucoromycota</taxon>
        <taxon>Glomeromycotina</taxon>
        <taxon>Glomeromycetes</taxon>
        <taxon>Diversisporales</taxon>
        <taxon>Gigasporaceae</taxon>
        <taxon>Gigaspora</taxon>
    </lineage>
</organism>
<dbReference type="Proteomes" id="UP000789901">
    <property type="component" value="Unassembled WGS sequence"/>
</dbReference>
<evidence type="ECO:0000313" key="2">
    <source>
        <dbReference type="EMBL" id="CAG8809891.1"/>
    </source>
</evidence>
<reference evidence="2 3" key="1">
    <citation type="submission" date="2021-06" db="EMBL/GenBank/DDBJ databases">
        <authorList>
            <person name="Kallberg Y."/>
            <person name="Tangrot J."/>
            <person name="Rosling A."/>
        </authorList>
    </citation>
    <scope>NUCLEOTIDE SEQUENCE [LARGE SCALE GENOMIC DNA]</scope>
    <source>
        <strain evidence="2 3">120-4 pot B 10/14</strain>
    </source>
</reference>
<dbReference type="EMBL" id="CAJVQB010027078">
    <property type="protein sequence ID" value="CAG8809891.1"/>
    <property type="molecule type" value="Genomic_DNA"/>
</dbReference>
<name>A0ABN7W0Q0_GIGMA</name>
<comment type="caution">
    <text evidence="2">The sequence shown here is derived from an EMBL/GenBank/DDBJ whole genome shotgun (WGS) entry which is preliminary data.</text>
</comment>
<feature type="region of interest" description="Disordered" evidence="1">
    <location>
        <begin position="113"/>
        <end position="139"/>
    </location>
</feature>
<feature type="compositionally biased region" description="Polar residues" evidence="1">
    <location>
        <begin position="113"/>
        <end position="123"/>
    </location>
</feature>
<evidence type="ECO:0000256" key="1">
    <source>
        <dbReference type="SAM" id="MobiDB-lite"/>
    </source>
</evidence>
<sequence length="343" mass="39621">MAKKEIINISIKLFWDDNLSATFNGPLEFTTTLNHSCTTIKNLDVPSTVFLNGKSYQRIVNEPIHSDIHDLLNNISLEEQGSSSQINDSEDEIIDNNGELLKVNEQLSEIQVEADNQQEQSDNSPPPEKNKDESTSSDATIEELQISTINEIEKNKARLLNNNFEIVQKNKLIVYGDKLFSKNKSIEDLLITNFNHLFNDINVINYSFPLLSSYSLNMESLENYFKEWASQDAYLTLLVILAEEYKRDKNRYPTHKTLRSFVNEKVKLILGISKRHEQRYWVGIWRLIELLNITHCLASILIESGLTARYLMRETNYDQFLKSLLNNVEANHEALKFDKSLIL</sequence>
<feature type="non-terminal residue" evidence="2">
    <location>
        <position position="343"/>
    </location>
</feature>